<dbReference type="Pfam" id="PF00005">
    <property type="entry name" value="ABC_tran"/>
    <property type="match status" value="1"/>
</dbReference>
<evidence type="ECO:0000259" key="6">
    <source>
        <dbReference type="PROSITE" id="PS50929"/>
    </source>
</evidence>
<comment type="caution">
    <text evidence="7">The sequence shown here is derived from an EMBL/GenBank/DDBJ whole genome shotgun (WGS) entry which is preliminary data.</text>
</comment>
<organism evidence="7 8">
    <name type="scientific">Candidatus Beckwithbacteria bacterium CG23_combo_of_CG06-09_8_20_14_all_47_9</name>
    <dbReference type="NCBI Taxonomy" id="1974498"/>
    <lineage>
        <taxon>Bacteria</taxon>
        <taxon>Candidatus Beckwithiibacteriota</taxon>
    </lineage>
</organism>
<dbReference type="EMBL" id="PCSQ01000148">
    <property type="protein sequence ID" value="PIP51728.1"/>
    <property type="molecule type" value="Genomic_DNA"/>
</dbReference>
<dbReference type="InterPro" id="IPR011527">
    <property type="entry name" value="ABC1_TM_dom"/>
</dbReference>
<dbReference type="AlphaFoldDB" id="A0A2H0B479"/>
<evidence type="ECO:0000313" key="8">
    <source>
        <dbReference type="Proteomes" id="UP000231081"/>
    </source>
</evidence>
<dbReference type="GO" id="GO:0005886">
    <property type="term" value="C:plasma membrane"/>
    <property type="evidence" value="ECO:0007669"/>
    <property type="project" value="UniProtKB-SubCell"/>
</dbReference>
<keyword evidence="4 5" id="KW-0472">Membrane</keyword>
<evidence type="ECO:0000256" key="2">
    <source>
        <dbReference type="ARBA" id="ARBA00022692"/>
    </source>
</evidence>
<feature type="non-terminal residue" evidence="7">
    <location>
        <position position="459"/>
    </location>
</feature>
<dbReference type="Pfam" id="PF00664">
    <property type="entry name" value="ABC_membrane"/>
    <property type="match status" value="1"/>
</dbReference>
<dbReference type="InterPro" id="IPR027417">
    <property type="entry name" value="P-loop_NTPase"/>
</dbReference>
<dbReference type="InterPro" id="IPR036640">
    <property type="entry name" value="ABC1_TM_sf"/>
</dbReference>
<gene>
    <name evidence="7" type="ORF">COX09_05515</name>
</gene>
<evidence type="ECO:0000256" key="5">
    <source>
        <dbReference type="SAM" id="Phobius"/>
    </source>
</evidence>
<dbReference type="SUPFAM" id="SSF90123">
    <property type="entry name" value="ABC transporter transmembrane region"/>
    <property type="match status" value="1"/>
</dbReference>
<feature type="transmembrane region" description="Helical" evidence="5">
    <location>
        <begin position="60"/>
        <end position="84"/>
    </location>
</feature>
<keyword evidence="3 5" id="KW-1133">Transmembrane helix</keyword>
<dbReference type="SUPFAM" id="SSF52540">
    <property type="entry name" value="P-loop containing nucleoside triphosphate hydrolases"/>
    <property type="match status" value="1"/>
</dbReference>
<dbReference type="CDD" id="cd07346">
    <property type="entry name" value="ABC_6TM_exporters"/>
    <property type="match status" value="1"/>
</dbReference>
<dbReference type="Gene3D" id="1.20.1560.10">
    <property type="entry name" value="ABC transporter type 1, transmembrane domain"/>
    <property type="match status" value="1"/>
</dbReference>
<feature type="transmembrane region" description="Helical" evidence="5">
    <location>
        <begin position="157"/>
        <end position="177"/>
    </location>
</feature>
<evidence type="ECO:0000313" key="7">
    <source>
        <dbReference type="EMBL" id="PIP51728.1"/>
    </source>
</evidence>
<accession>A0A2H0B479</accession>
<reference evidence="7 8" key="1">
    <citation type="submission" date="2017-09" db="EMBL/GenBank/DDBJ databases">
        <title>Depth-based differentiation of microbial function through sediment-hosted aquifers and enrichment of novel symbionts in the deep terrestrial subsurface.</title>
        <authorList>
            <person name="Probst A.J."/>
            <person name="Ladd B."/>
            <person name="Jarett J.K."/>
            <person name="Geller-Mcgrath D.E."/>
            <person name="Sieber C.M."/>
            <person name="Emerson J.B."/>
            <person name="Anantharaman K."/>
            <person name="Thomas B.C."/>
            <person name="Malmstrom R."/>
            <person name="Stieglmeier M."/>
            <person name="Klingl A."/>
            <person name="Woyke T."/>
            <person name="Ryan C.M."/>
            <person name="Banfield J.F."/>
        </authorList>
    </citation>
    <scope>NUCLEOTIDE SEQUENCE [LARGE SCALE GENOMIC DNA]</scope>
    <source>
        <strain evidence="7">CG23_combo_of_CG06-09_8_20_14_all_47_9</strain>
    </source>
</reference>
<dbReference type="GO" id="GO:0034040">
    <property type="term" value="F:ATPase-coupled lipid transmembrane transporter activity"/>
    <property type="evidence" value="ECO:0007669"/>
    <property type="project" value="TreeGrafter"/>
</dbReference>
<proteinExistence type="predicted"/>
<dbReference type="Gene3D" id="3.40.50.300">
    <property type="entry name" value="P-loop containing nucleotide triphosphate hydrolases"/>
    <property type="match status" value="1"/>
</dbReference>
<keyword evidence="2 5" id="KW-0812">Transmembrane</keyword>
<dbReference type="PROSITE" id="PS50929">
    <property type="entry name" value="ABC_TM1F"/>
    <property type="match status" value="1"/>
</dbReference>
<dbReference type="Proteomes" id="UP000231081">
    <property type="component" value="Unassembled WGS sequence"/>
</dbReference>
<dbReference type="GO" id="GO:0016887">
    <property type="term" value="F:ATP hydrolysis activity"/>
    <property type="evidence" value="ECO:0007669"/>
    <property type="project" value="InterPro"/>
</dbReference>
<comment type="subcellular location">
    <subcellularLocation>
        <location evidence="1">Cell membrane</location>
        <topology evidence="1">Multi-pass membrane protein</topology>
    </subcellularLocation>
</comment>
<evidence type="ECO:0000256" key="3">
    <source>
        <dbReference type="ARBA" id="ARBA00022989"/>
    </source>
</evidence>
<feature type="domain" description="ABC transmembrane type-1" evidence="6">
    <location>
        <begin position="19"/>
        <end position="306"/>
    </location>
</feature>
<dbReference type="GO" id="GO:0005524">
    <property type="term" value="F:ATP binding"/>
    <property type="evidence" value="ECO:0007669"/>
    <property type="project" value="InterPro"/>
</dbReference>
<dbReference type="PANTHER" id="PTHR24221:SF646">
    <property type="entry name" value="HAEMOLYSIN SECRETION ATP-BINDING PROTEIN"/>
    <property type="match status" value="1"/>
</dbReference>
<name>A0A2H0B479_9BACT</name>
<protein>
    <recommendedName>
        <fullName evidence="6">ABC transmembrane type-1 domain-containing protein</fullName>
    </recommendedName>
</protein>
<sequence>MTNIKKIITLSRPLYRFTLLLSLLVLVMSVLQQVQPFLIKFIVDNIQKQLTEQSGDLTTVSWLMLGILGVNLLAAILNSLSMRFGDYINSRLRRFLTEKFYTHVFTLPQKYFDSEISGKILNQLSRGIQSIQDFMGMLTNFVLPALFQSIFTVGILFYYNLLIGGLALAIFPAYIYISHYSTKKWGEKEVAKNQLEDMTRGRISEVIGNIRLVRGFMAQLSEWKLVSKTLAKVNQIYDRQSTVYHLINFVRETSLELVLIVISLITFYQTFRGQLTIGEMVLILQLVNQIRWPLFGMSFILERIQQAEAGSKEYFAVMALPSEEKLNLSPQPVKRIISKPSLRFENVSFRYDADSQTVLHNLSFNILAGQTVALVGHSGAGKSTIINLILKFYQPTKGEIYLNGRPYSKLTHQFIRSHISLVFQDNELFSTTIRENVSYGMGRVTDREIIKALKQANAF</sequence>
<dbReference type="InterPro" id="IPR003439">
    <property type="entry name" value="ABC_transporter-like_ATP-bd"/>
</dbReference>
<dbReference type="GO" id="GO:0140359">
    <property type="term" value="F:ABC-type transporter activity"/>
    <property type="evidence" value="ECO:0007669"/>
    <property type="project" value="InterPro"/>
</dbReference>
<dbReference type="InterPro" id="IPR039421">
    <property type="entry name" value="Type_1_exporter"/>
</dbReference>
<evidence type="ECO:0000256" key="1">
    <source>
        <dbReference type="ARBA" id="ARBA00004651"/>
    </source>
</evidence>
<dbReference type="PANTHER" id="PTHR24221">
    <property type="entry name" value="ATP-BINDING CASSETTE SUB-FAMILY B"/>
    <property type="match status" value="1"/>
</dbReference>
<evidence type="ECO:0000256" key="4">
    <source>
        <dbReference type="ARBA" id="ARBA00023136"/>
    </source>
</evidence>